<feature type="compositionally biased region" description="Low complexity" evidence="13">
    <location>
        <begin position="63"/>
        <end position="95"/>
    </location>
</feature>
<dbReference type="RefSeq" id="XP_022652428.1">
    <property type="nucleotide sequence ID" value="XM_022796693.1"/>
</dbReference>
<feature type="compositionally biased region" description="Basic residues" evidence="13">
    <location>
        <begin position="25"/>
        <end position="34"/>
    </location>
</feature>
<dbReference type="PANTHER" id="PTHR45685:SF2">
    <property type="entry name" value="CHROMATIN-REMODELING ATPASE INO80"/>
    <property type="match status" value="1"/>
</dbReference>
<evidence type="ECO:0000259" key="15">
    <source>
        <dbReference type="PROSITE" id="PS51194"/>
    </source>
</evidence>
<comment type="subunit">
    <text evidence="11">Component of the INO80 chromatin-remodeling complex.</text>
</comment>
<dbReference type="SUPFAM" id="SSF52540">
    <property type="entry name" value="P-loop containing nucleoside triphosphate hydrolases"/>
    <property type="match status" value="2"/>
</dbReference>
<dbReference type="GO" id="GO:0006338">
    <property type="term" value="P:chromatin remodeling"/>
    <property type="evidence" value="ECO:0007669"/>
    <property type="project" value="UniProtKB-UniRule"/>
</dbReference>
<evidence type="ECO:0000256" key="1">
    <source>
        <dbReference type="ARBA" id="ARBA00004123"/>
    </source>
</evidence>
<dbReference type="GO" id="GO:0016887">
    <property type="term" value="F:ATP hydrolysis activity"/>
    <property type="evidence" value="ECO:0007669"/>
    <property type="project" value="TreeGrafter"/>
</dbReference>
<dbReference type="Gene3D" id="3.40.50.300">
    <property type="entry name" value="P-loop containing nucleotide triphosphate hydrolases"/>
    <property type="match status" value="2"/>
</dbReference>
<dbReference type="InterPro" id="IPR049730">
    <property type="entry name" value="SNF2/RAD54-like_C"/>
</dbReference>
<dbReference type="SMART" id="SM00487">
    <property type="entry name" value="DEXDc"/>
    <property type="match status" value="1"/>
</dbReference>
<evidence type="ECO:0000256" key="12">
    <source>
        <dbReference type="SAM" id="Coils"/>
    </source>
</evidence>
<evidence type="ECO:0000256" key="8">
    <source>
        <dbReference type="ARBA" id="ARBA00023125"/>
    </source>
</evidence>
<dbReference type="InterPro" id="IPR050520">
    <property type="entry name" value="INO80/SWR1_helicase"/>
</dbReference>
<keyword evidence="4" id="KW-0547">Nucleotide-binding</keyword>
<dbReference type="InterPro" id="IPR000330">
    <property type="entry name" value="SNF2_N"/>
</dbReference>
<organism evidence="17 18">
    <name type="scientific">Varroa destructor</name>
    <name type="common">Honeybee mite</name>
    <dbReference type="NCBI Taxonomy" id="109461"/>
    <lineage>
        <taxon>Eukaryota</taxon>
        <taxon>Metazoa</taxon>
        <taxon>Ecdysozoa</taxon>
        <taxon>Arthropoda</taxon>
        <taxon>Chelicerata</taxon>
        <taxon>Arachnida</taxon>
        <taxon>Acari</taxon>
        <taxon>Parasitiformes</taxon>
        <taxon>Mesostigmata</taxon>
        <taxon>Gamasina</taxon>
        <taxon>Dermanyssoidea</taxon>
        <taxon>Varroidae</taxon>
        <taxon>Varroa</taxon>
    </lineage>
</organism>
<dbReference type="GO" id="GO:0005524">
    <property type="term" value="F:ATP binding"/>
    <property type="evidence" value="ECO:0007669"/>
    <property type="project" value="UniProtKB-UniRule"/>
</dbReference>
<keyword evidence="10" id="KW-0539">Nucleus</keyword>
<feature type="compositionally biased region" description="Gly residues" evidence="13">
    <location>
        <begin position="1616"/>
        <end position="1629"/>
    </location>
</feature>
<evidence type="ECO:0000256" key="10">
    <source>
        <dbReference type="ARBA" id="ARBA00023242"/>
    </source>
</evidence>
<dbReference type="Pfam" id="PF00271">
    <property type="entry name" value="Helicase_C"/>
    <property type="match status" value="1"/>
</dbReference>
<feature type="compositionally biased region" description="Low complexity" evidence="13">
    <location>
        <begin position="1636"/>
        <end position="1646"/>
    </location>
</feature>
<feature type="coiled-coil region" evidence="12">
    <location>
        <begin position="1471"/>
        <end position="1509"/>
    </location>
</feature>
<evidence type="ECO:0000256" key="2">
    <source>
        <dbReference type="ARBA" id="ARBA00007025"/>
    </source>
</evidence>
<feature type="region of interest" description="Disordered" evidence="13">
    <location>
        <begin position="1"/>
        <end position="106"/>
    </location>
</feature>
<reference evidence="17" key="1">
    <citation type="submission" date="2021-01" db="UniProtKB">
        <authorList>
            <consortium name="EnsemblMetazoa"/>
        </authorList>
    </citation>
    <scope>IDENTIFICATION</scope>
</reference>
<dbReference type="KEGG" id="vde:111246689"/>
<dbReference type="InterPro" id="IPR020838">
    <property type="entry name" value="DBINO"/>
</dbReference>
<comment type="similarity">
    <text evidence="2 11">Belongs to the SNF2/RAD54 helicase family.</text>
</comment>
<evidence type="ECO:0000256" key="6">
    <source>
        <dbReference type="ARBA" id="ARBA00022801"/>
    </source>
</evidence>
<evidence type="ECO:0000256" key="4">
    <source>
        <dbReference type="ARBA" id="ARBA00022741"/>
    </source>
</evidence>
<feature type="domain" description="Helicase C-terminal" evidence="15">
    <location>
        <begin position="1304"/>
        <end position="1459"/>
    </location>
</feature>
<evidence type="ECO:0000256" key="7">
    <source>
        <dbReference type="ARBA" id="ARBA00022840"/>
    </source>
</evidence>
<dbReference type="CTD" id="54617"/>
<comment type="domain">
    <text evidence="11">The DBINO region is involved in binding to DNA.</text>
</comment>
<dbReference type="PROSITE" id="PS51413">
    <property type="entry name" value="DBINO"/>
    <property type="match status" value="1"/>
</dbReference>
<dbReference type="FunFam" id="3.40.50.10810:FF:000006">
    <property type="entry name" value="Putative DNA helicase INO80"/>
    <property type="match status" value="1"/>
</dbReference>
<dbReference type="PROSITE" id="PS51192">
    <property type="entry name" value="HELICASE_ATP_BIND_1"/>
    <property type="match status" value="1"/>
</dbReference>
<dbReference type="GO" id="GO:0042393">
    <property type="term" value="F:histone binding"/>
    <property type="evidence" value="ECO:0007669"/>
    <property type="project" value="TreeGrafter"/>
</dbReference>
<dbReference type="EnsemblMetazoa" id="XM_022796693">
    <property type="protein sequence ID" value="XP_022652428"/>
    <property type="gene ID" value="LOC111246689"/>
</dbReference>
<feature type="region of interest" description="Disordered" evidence="13">
    <location>
        <begin position="1537"/>
        <end position="1578"/>
    </location>
</feature>
<name>A0A7M7JHU0_VARDE</name>
<dbReference type="InParanoid" id="A0A7M7JHU0"/>
<dbReference type="Gene3D" id="3.40.50.10810">
    <property type="entry name" value="Tandem AAA-ATPase domain"/>
    <property type="match status" value="1"/>
</dbReference>
<comment type="subcellular location">
    <subcellularLocation>
        <location evidence="1 11">Nucleus</location>
    </subcellularLocation>
</comment>
<dbReference type="FunCoup" id="A0A7M7JHU0">
    <property type="interactions" value="1930"/>
</dbReference>
<dbReference type="InterPro" id="IPR038718">
    <property type="entry name" value="SNF2-like_sf"/>
</dbReference>
<keyword evidence="12" id="KW-0175">Coiled coil</keyword>
<keyword evidence="7 11" id="KW-0067">ATP-binding</keyword>
<keyword evidence="18" id="KW-1185">Reference proteome</keyword>
<feature type="region of interest" description="Disordered" evidence="13">
    <location>
        <begin position="384"/>
        <end position="458"/>
    </location>
</feature>
<dbReference type="InterPro" id="IPR027417">
    <property type="entry name" value="P-loop_NTPase"/>
</dbReference>
<evidence type="ECO:0000313" key="17">
    <source>
        <dbReference type="EnsemblMetazoa" id="XP_022652428"/>
    </source>
</evidence>
<comment type="function">
    <text evidence="11">ATPase component of the INO80 complex which remodels chromatin by shifting nucleosomes and is involved in DNA repair.</text>
</comment>
<evidence type="ECO:0000256" key="11">
    <source>
        <dbReference type="RuleBase" id="RU368001"/>
    </source>
</evidence>
<feature type="region of interest" description="Disordered" evidence="13">
    <location>
        <begin position="1605"/>
        <end position="1673"/>
    </location>
</feature>
<protein>
    <recommendedName>
        <fullName evidence="3 11">Chromatin-remodeling ATPase INO80</fullName>
        <ecNumber evidence="11">3.6.4.-</ecNumber>
    </recommendedName>
</protein>
<feature type="domain" description="Helicase ATP-binding" evidence="14">
    <location>
        <begin position="691"/>
        <end position="864"/>
    </location>
</feature>
<keyword evidence="9 11" id="KW-0234">DNA repair</keyword>
<dbReference type="SMART" id="SM00490">
    <property type="entry name" value="HELICc"/>
    <property type="match status" value="1"/>
</dbReference>
<feature type="compositionally biased region" description="Acidic residues" evidence="13">
    <location>
        <begin position="407"/>
        <end position="420"/>
    </location>
</feature>
<sequence>MMPLIYPSRGGRGGPSNAGGEHHPPSHKLHHPHLHPQQNQHHPFHHPHPLVAHGAPPQCQPHTNLWSTPTNATTTLSTASTTSAATTGTTGAPSSRSPGQGQTVAGAPSAVIANDTATANLLHQQNALDTTTLLGRQPASAMGYNHQHVPLLGATIAGVSPMPQGGDAQAIAGNVPRGTLPVPLSPPTLGAGLHLLSPSSLAASSVPDYDHDYPVMARVPPEETFERHAPRLLNFLHSYAANPGDARRKLKEEAVKLRWLDAGIYQSPDGNLYKQLLEEPSSTDSDYEPTETDLKQWLKLHKKRKRICEQLQKRSQDQEGALRNSKYKYKSWGVLTRNEPISLEADFDDKEELRLNFRPEEVEAMIAAEKARLLKKRFAGAHVSRGRGNSAHQWGLQSSSSSSDDSSSGEDNSDNSDSESDQQPPPPITEQQTPPVEVVKRGRKKKEKTPAQLAAEAAAKRRKLWSDLSKKDAHRAFKHNQASRKESLHLAKKLAVGCMREVRKRALASQKIARENASRSKRLCREMQALWKRYDRAEKDQRKRAEKEALEQLKVDAELREAKRQQRKLNFLITQTELYAHFMSRKRTGDEQDASTQDILGKLDHVRDPNDVDFDEDRLKSEALHNARNAFLAHRQETENFDAEFGVRAPKEENTHNDIEKGGDEQMELPQPSMFQGTLKGYQIKGMSWLYGLYDRGINGILADEMGLGKTVQTIAFLCALVERQAIWGPFLVIAPASTLHNWQQELSKFVPRLKVVPYWGNTADRKVLRKFWSARNQDLHTEQSQFHVVVTSYQLVIQDVKFFQRIHWQYMVLDEAQAIKSTASQRWKVLLSFSCRNRLLLTGTPIQNAMQELWGLLHFIMPSLFDSHQEFNEWFSKDIESHAENKTAIDEKHLSRLHMILKPFMLRRIKKDVENELSDKIEIRIDCPLSQRQKDMCAALKKKIRIEDLMQSSGLGVGMAGSAQAVSSATSCLMNIVMQFRKVCNHPDLFEREDVRSPFFMQLNPVSLPKSYFDEELFLKPIVSRRFVNIWIPAKIYERSQPVSYVENISPVNFNTFNNSFEYLSLTGLGATEVTQCSLGSVLDRLLIAKMENVRRERRYHQAVMEEPIEWFALPVILPPRPAVKYSALRNLLFSVEDESNCFESIITITPMAESPAHYEHRVRKLNEHLDDDGDGVKIKVEHIVHKKRPAQQTETIIPPPDFTIGCLMSPCVAAPPEVITSSPKGFRWLQRAAVCGSREAFNWWHHGKTAVGPELGSSSSFMTAAEDRTQFGVRGLRPAQGWSQILIPNKERLVTQSGKLHALDGLLRQLKEGGHRVLIYSQMTRMIDLLEELMLHRRYIYIRLDGSSRISDRRDMVADFQERADIFVFLLSTRAGGLGINLTAADTVIFYDSDWNPTVDQQAMDRAHRLGQTKQVMVYRLICQGSIEERILERAREKSEIQRMVMSGTHMRPHDALKPKEVVSLLLDDDELERKFRQKQEERRLLAQQAQIAQQQAQQQAAAAAQTVLAETSTPQNNAQSSDGGANAAEALMGFLPKRKRSNRSTGRPVGRPKKIKPMIPEDSVGDSVPASPASELSLCSTSMVAIPDDERDEADDVEGVLVVDEELQRVPPGGVGAGGDGGGESLGGLVTASHSSSTKKPPSSRQPLKPKRKRDREREEKRKAREAAKATAAAAAVVATAVSPPLPRQAPLPPLPPKVQRPSSVLGVGPAVVNTVGGSGGGNSGAMNIGSGPAAGGGVVLDVGMGGIAMADTAFAWNDLNLDNLEEIDVNDIDLSSLDNVKV</sequence>
<accession>A0A7M7JHU0</accession>
<evidence type="ECO:0000313" key="18">
    <source>
        <dbReference type="Proteomes" id="UP000594260"/>
    </source>
</evidence>
<dbReference type="InterPro" id="IPR001650">
    <property type="entry name" value="Helicase_C-like"/>
</dbReference>
<evidence type="ECO:0000256" key="13">
    <source>
        <dbReference type="SAM" id="MobiDB-lite"/>
    </source>
</evidence>
<dbReference type="Pfam" id="PF00176">
    <property type="entry name" value="SNF2-rel_dom"/>
    <property type="match status" value="1"/>
</dbReference>
<dbReference type="GO" id="GO:0006281">
    <property type="term" value="P:DNA repair"/>
    <property type="evidence" value="ECO:0007669"/>
    <property type="project" value="UniProtKB-UniRule"/>
</dbReference>
<keyword evidence="6 11" id="KW-0378">Hydrolase</keyword>
<comment type="catalytic activity">
    <reaction evidence="11">
        <text>ATP + H2O = ADP + phosphate + H(+)</text>
        <dbReference type="Rhea" id="RHEA:13065"/>
        <dbReference type="ChEBI" id="CHEBI:15377"/>
        <dbReference type="ChEBI" id="CHEBI:15378"/>
        <dbReference type="ChEBI" id="CHEBI:30616"/>
        <dbReference type="ChEBI" id="CHEBI:43474"/>
        <dbReference type="ChEBI" id="CHEBI:456216"/>
    </reaction>
</comment>
<dbReference type="Pfam" id="PF13892">
    <property type="entry name" value="DBINO"/>
    <property type="match status" value="1"/>
</dbReference>
<dbReference type="GeneID" id="111246689"/>
<evidence type="ECO:0000259" key="16">
    <source>
        <dbReference type="PROSITE" id="PS51413"/>
    </source>
</evidence>
<proteinExistence type="inferred from homology"/>
<evidence type="ECO:0000256" key="9">
    <source>
        <dbReference type="ARBA" id="ARBA00023204"/>
    </source>
</evidence>
<evidence type="ECO:0000256" key="3">
    <source>
        <dbReference type="ARBA" id="ARBA00019805"/>
    </source>
</evidence>
<dbReference type="EC" id="3.6.4.-" evidence="11"/>
<dbReference type="GO" id="GO:0031011">
    <property type="term" value="C:Ino80 complex"/>
    <property type="evidence" value="ECO:0007669"/>
    <property type="project" value="UniProtKB-UniRule"/>
</dbReference>
<evidence type="ECO:0000259" key="14">
    <source>
        <dbReference type="PROSITE" id="PS51192"/>
    </source>
</evidence>
<dbReference type="CDD" id="cd18793">
    <property type="entry name" value="SF2_C_SNF"/>
    <property type="match status" value="1"/>
</dbReference>
<feature type="domain" description="DBINO" evidence="16">
    <location>
        <begin position="464"/>
        <end position="589"/>
    </location>
</feature>
<evidence type="ECO:0000256" key="5">
    <source>
        <dbReference type="ARBA" id="ARBA00022763"/>
    </source>
</evidence>
<dbReference type="PROSITE" id="PS51194">
    <property type="entry name" value="HELICASE_CTER"/>
    <property type="match status" value="1"/>
</dbReference>
<dbReference type="InterPro" id="IPR014001">
    <property type="entry name" value="Helicase_ATP-bd"/>
</dbReference>
<dbReference type="Proteomes" id="UP000594260">
    <property type="component" value="Unplaced"/>
</dbReference>
<dbReference type="PANTHER" id="PTHR45685">
    <property type="entry name" value="HELICASE SRCAP-RELATED"/>
    <property type="match status" value="1"/>
</dbReference>
<keyword evidence="8 11" id="KW-0238">DNA-binding</keyword>
<dbReference type="OrthoDB" id="6425153at2759"/>
<keyword evidence="5 11" id="KW-0227">DNA damage</keyword>
<dbReference type="GO" id="GO:0003677">
    <property type="term" value="F:DNA binding"/>
    <property type="evidence" value="ECO:0007669"/>
    <property type="project" value="UniProtKB-UniRule"/>
</dbReference>
<feature type="compositionally biased region" description="Basic and acidic residues" evidence="13">
    <location>
        <begin position="1659"/>
        <end position="1671"/>
    </location>
</feature>